<keyword evidence="1" id="KW-0808">Transferase</keyword>
<dbReference type="InterPro" id="IPR029063">
    <property type="entry name" value="SAM-dependent_MTases_sf"/>
</dbReference>
<organism evidence="1 2">
    <name type="scientific">Raineyella fluvialis</name>
    <dbReference type="NCBI Taxonomy" id="2662261"/>
    <lineage>
        <taxon>Bacteria</taxon>
        <taxon>Bacillati</taxon>
        <taxon>Actinomycetota</taxon>
        <taxon>Actinomycetes</taxon>
        <taxon>Propionibacteriales</taxon>
        <taxon>Propionibacteriaceae</taxon>
        <taxon>Raineyella</taxon>
    </lineage>
</organism>
<accession>A0A5Q2FHT3</accession>
<dbReference type="KEGG" id="rain:Rai3103_09760"/>
<dbReference type="SUPFAM" id="SSF53335">
    <property type="entry name" value="S-adenosyl-L-methionine-dependent methyltransferases"/>
    <property type="match status" value="1"/>
</dbReference>
<dbReference type="GO" id="GO:0032259">
    <property type="term" value="P:methylation"/>
    <property type="evidence" value="ECO:0007669"/>
    <property type="project" value="UniProtKB-KW"/>
</dbReference>
<proteinExistence type="predicted"/>
<dbReference type="EMBL" id="CP045725">
    <property type="protein sequence ID" value="QGF23916.1"/>
    <property type="molecule type" value="Genomic_DNA"/>
</dbReference>
<dbReference type="AlphaFoldDB" id="A0A5Q2FHT3"/>
<evidence type="ECO:0000313" key="2">
    <source>
        <dbReference type="Proteomes" id="UP000386847"/>
    </source>
</evidence>
<evidence type="ECO:0000313" key="1">
    <source>
        <dbReference type="EMBL" id="QGF23916.1"/>
    </source>
</evidence>
<sequence>MRLLMLAHPGANRVYAAQAATMASSELAICAPGAGEVAARTLAGIDYLGFETDSLEGSDEERTQALRLIARQSTFLALFEERPDGLLRPIEVADPDVFEDDLVTIPKYPGKTNEQFTRLLLNVTLAAVECPLNERATVLDPLSGRGTTLTTAWTAGLNAAGVEVDEKAVEQMAAFLKTYLRRKRLKHKADTVPVRREGKSLGRKFEATVHLDDRDLTMGVFTGDTRSSAKLWGKRRFEAIVTDAPYGVVHGSRSDVVGTTGKRDRSPAGLLKGSLGVWAHQLRDGGALGLSWNTHGLSRGDLVAMVEETGLVVKNDGPWLGFEHRVDASIQRDVLVAVKPLGSDTAQ</sequence>
<protein>
    <submittedName>
        <fullName evidence="1">Site-specific DNA-methyltransferase</fullName>
    </submittedName>
</protein>
<dbReference type="Gene3D" id="3.40.50.150">
    <property type="entry name" value="Vaccinia Virus protein VP39"/>
    <property type="match status" value="1"/>
</dbReference>
<dbReference type="GO" id="GO:0008168">
    <property type="term" value="F:methyltransferase activity"/>
    <property type="evidence" value="ECO:0007669"/>
    <property type="project" value="UniProtKB-KW"/>
</dbReference>
<keyword evidence="2" id="KW-1185">Reference proteome</keyword>
<reference evidence="1 2" key="1">
    <citation type="submission" date="2019-10" db="EMBL/GenBank/DDBJ databases">
        <title>Genomic analysis of Raineyella sp. CBA3103.</title>
        <authorList>
            <person name="Roh S.W."/>
        </authorList>
    </citation>
    <scope>NUCLEOTIDE SEQUENCE [LARGE SCALE GENOMIC DNA]</scope>
    <source>
        <strain evidence="1 2">CBA3103</strain>
    </source>
</reference>
<keyword evidence="1" id="KW-0489">Methyltransferase</keyword>
<name>A0A5Q2FHT3_9ACTN</name>
<gene>
    <name evidence="1" type="ORF">Rai3103_09760</name>
</gene>
<dbReference type="Proteomes" id="UP000386847">
    <property type="component" value="Chromosome"/>
</dbReference>
<dbReference type="RefSeq" id="WP_153572446.1">
    <property type="nucleotide sequence ID" value="NZ_CP045725.1"/>
</dbReference>